<accession>A0A4S9ZAR9</accession>
<name>A0A4S9ZAR9_AURPU</name>
<comment type="caution">
    <text evidence="3">The sequence shown here is derived from an EMBL/GenBank/DDBJ whole genome shotgun (WGS) entry which is preliminary data.</text>
</comment>
<proteinExistence type="predicted"/>
<reference evidence="3 4" key="1">
    <citation type="submission" date="2018-10" db="EMBL/GenBank/DDBJ databases">
        <title>Fifty Aureobasidium pullulans genomes reveal a recombining polyextremotolerant generalist.</title>
        <authorList>
            <person name="Gostincar C."/>
            <person name="Turk M."/>
            <person name="Zajc J."/>
            <person name="Gunde-Cimerman N."/>
        </authorList>
    </citation>
    <scope>NUCLEOTIDE SEQUENCE [LARGE SCALE GENOMIC DNA]</scope>
    <source>
        <strain evidence="3 4">EXF-3380</strain>
    </source>
</reference>
<feature type="region of interest" description="Disordered" evidence="1">
    <location>
        <begin position="255"/>
        <end position="297"/>
    </location>
</feature>
<evidence type="ECO:0000259" key="2">
    <source>
        <dbReference type="PROSITE" id="PS50097"/>
    </source>
</evidence>
<dbReference type="InterPro" id="IPR000210">
    <property type="entry name" value="BTB/POZ_dom"/>
</dbReference>
<dbReference type="InterPro" id="IPR011333">
    <property type="entry name" value="SKP1/BTB/POZ_sf"/>
</dbReference>
<dbReference type="Gene3D" id="3.30.710.10">
    <property type="entry name" value="Potassium Channel Kv1.1, Chain A"/>
    <property type="match status" value="1"/>
</dbReference>
<sequence length="297" mass="34536">MLGLVDRSKPHLRSEWDEDRLGFLINGNTEMIELKCTGTSYLKDGERVESEGTPPFRVDVHKDLLCWFSSYYDAALYGQFAEANTTSFTLDLDGEAARLFVVWLYSGRIITLEEDTTFPLYIFADKHDLLALRRSIITHLARHGKGLESDTAVDYCLVQATLKKLPNSSALRRYLIDLYIHHWSPDVEEGWGSIETHDYKTMSKSFLYEVMCGLSRKSTEKVRRFCPCHNNPCNYHEHTSFQEWLSTCGNRDTDFGPRPFKPPESYYKQIDDEKTSEDEEMSEDKEEEEDEEEEDEE</sequence>
<feature type="domain" description="BTB" evidence="2">
    <location>
        <begin position="58"/>
        <end position="113"/>
    </location>
</feature>
<evidence type="ECO:0000256" key="1">
    <source>
        <dbReference type="SAM" id="MobiDB-lite"/>
    </source>
</evidence>
<dbReference type="SUPFAM" id="SSF54695">
    <property type="entry name" value="POZ domain"/>
    <property type="match status" value="1"/>
</dbReference>
<dbReference type="PROSITE" id="PS50097">
    <property type="entry name" value="BTB"/>
    <property type="match status" value="1"/>
</dbReference>
<evidence type="ECO:0000313" key="3">
    <source>
        <dbReference type="EMBL" id="TIA01752.1"/>
    </source>
</evidence>
<gene>
    <name evidence="3" type="ORF">D6C83_08979</name>
</gene>
<feature type="compositionally biased region" description="Acidic residues" evidence="1">
    <location>
        <begin position="274"/>
        <end position="297"/>
    </location>
</feature>
<dbReference type="EMBL" id="QZBU01005091">
    <property type="protein sequence ID" value="TIA01752.1"/>
    <property type="molecule type" value="Genomic_DNA"/>
</dbReference>
<dbReference type="AlphaFoldDB" id="A0A4S9ZAR9"/>
<dbReference type="Proteomes" id="UP000304947">
    <property type="component" value="Unassembled WGS sequence"/>
</dbReference>
<protein>
    <recommendedName>
        <fullName evidence="2">BTB domain-containing protein</fullName>
    </recommendedName>
</protein>
<organism evidence="3 4">
    <name type="scientific">Aureobasidium pullulans</name>
    <name type="common">Black yeast</name>
    <name type="synonym">Pullularia pullulans</name>
    <dbReference type="NCBI Taxonomy" id="5580"/>
    <lineage>
        <taxon>Eukaryota</taxon>
        <taxon>Fungi</taxon>
        <taxon>Dikarya</taxon>
        <taxon>Ascomycota</taxon>
        <taxon>Pezizomycotina</taxon>
        <taxon>Dothideomycetes</taxon>
        <taxon>Dothideomycetidae</taxon>
        <taxon>Dothideales</taxon>
        <taxon>Saccotheciaceae</taxon>
        <taxon>Aureobasidium</taxon>
    </lineage>
</organism>
<evidence type="ECO:0000313" key="4">
    <source>
        <dbReference type="Proteomes" id="UP000304947"/>
    </source>
</evidence>